<evidence type="ECO:0000256" key="1">
    <source>
        <dbReference type="SAM" id="MobiDB-lite"/>
    </source>
</evidence>
<organism evidence="3 4">
    <name type="scientific">Prorocentrum cordatum</name>
    <dbReference type="NCBI Taxonomy" id="2364126"/>
    <lineage>
        <taxon>Eukaryota</taxon>
        <taxon>Sar</taxon>
        <taxon>Alveolata</taxon>
        <taxon>Dinophyceae</taxon>
        <taxon>Prorocentrales</taxon>
        <taxon>Prorocentraceae</taxon>
        <taxon>Prorocentrum</taxon>
    </lineage>
</organism>
<feature type="signal peptide" evidence="2">
    <location>
        <begin position="1"/>
        <end position="21"/>
    </location>
</feature>
<dbReference type="EMBL" id="CAUYUJ010014283">
    <property type="protein sequence ID" value="CAK0839347.1"/>
    <property type="molecule type" value="Genomic_DNA"/>
</dbReference>
<feature type="compositionally biased region" description="Basic and acidic residues" evidence="1">
    <location>
        <begin position="297"/>
        <end position="315"/>
    </location>
</feature>
<feature type="region of interest" description="Disordered" evidence="1">
    <location>
        <begin position="159"/>
        <end position="279"/>
    </location>
</feature>
<evidence type="ECO:0000313" key="3">
    <source>
        <dbReference type="EMBL" id="CAK0839347.1"/>
    </source>
</evidence>
<name>A0ABN9T300_9DINO</name>
<feature type="compositionally biased region" description="Basic and acidic residues" evidence="1">
    <location>
        <begin position="194"/>
        <end position="207"/>
    </location>
</feature>
<proteinExistence type="predicted"/>
<feature type="region of interest" description="Disordered" evidence="1">
    <location>
        <begin position="297"/>
        <end position="337"/>
    </location>
</feature>
<evidence type="ECO:0000313" key="4">
    <source>
        <dbReference type="Proteomes" id="UP001189429"/>
    </source>
</evidence>
<keyword evidence="2" id="KW-0732">Signal</keyword>
<accession>A0ABN9T300</accession>
<feature type="compositionally biased region" description="Basic and acidic residues" evidence="1">
    <location>
        <begin position="214"/>
        <end position="275"/>
    </location>
</feature>
<reference evidence="3" key="1">
    <citation type="submission" date="2023-10" db="EMBL/GenBank/DDBJ databases">
        <authorList>
            <person name="Chen Y."/>
            <person name="Shah S."/>
            <person name="Dougan E. K."/>
            <person name="Thang M."/>
            <person name="Chan C."/>
        </authorList>
    </citation>
    <scope>NUCLEOTIDE SEQUENCE [LARGE SCALE GENOMIC DNA]</scope>
</reference>
<feature type="chain" id="PRO_5046335426" evidence="2">
    <location>
        <begin position="22"/>
        <end position="543"/>
    </location>
</feature>
<feature type="compositionally biased region" description="Basic and acidic residues" evidence="1">
    <location>
        <begin position="168"/>
        <end position="181"/>
    </location>
</feature>
<dbReference type="Proteomes" id="UP001189429">
    <property type="component" value="Unassembled WGS sequence"/>
</dbReference>
<evidence type="ECO:0000256" key="2">
    <source>
        <dbReference type="SAM" id="SignalP"/>
    </source>
</evidence>
<sequence length="543" mass="59058">MPKAVAIAFLHSLAVAATGDAEPVADNILMQISVGSTWPRPQADCAGIRTTFDAGFGGCDVYTSSRNNHQFCHRDFDEGQGFYAAQVCSECLVCQALPQDGEKAAEESAVEQAAKLKRDAEQEKAEAKENKAEAEREATEKAWQEEKDKKLVLVWPRGAAAQQQVTSRGEREAKEEEKNKALQEATEAENGAQEAKRRAEEGKREAEAAAVRRTQADAAKRQAEEAERKAGPEQRKAEADRKVQANAKRKAEAEGAAKEKDEQRAEAERKAEAKAEAVAARLAEAVRKAQAAAQAAAKEDAAAKAPKAAKEERPSFEPPTLPAARHWRDEQDTAQEEVAQQKFARKETAAKAVGDPHLVNMHGQRFDILREGNHTLIQIPRYAGPRATLLKVDGEALYMGGACADMYFHSIAVKGKWAEDLADMLSKGQSRSDGFDFFTNVAPKSNSTDWMRFGNKLDLKIVWGRTITGVRYLNIFVKHLAAVQASVGGLLGEDDHSTIATPPAGCGRTNSLLSIGSRMGAGVSQGDGTFDELAQVTHEFDYQ</sequence>
<feature type="compositionally biased region" description="Basic and acidic residues" evidence="1">
    <location>
        <begin position="114"/>
        <end position="144"/>
    </location>
</feature>
<keyword evidence="4" id="KW-1185">Reference proteome</keyword>
<feature type="region of interest" description="Disordered" evidence="1">
    <location>
        <begin position="105"/>
        <end position="144"/>
    </location>
</feature>
<comment type="caution">
    <text evidence="3">The sequence shown here is derived from an EMBL/GenBank/DDBJ whole genome shotgun (WGS) entry which is preliminary data.</text>
</comment>
<protein>
    <submittedName>
        <fullName evidence="3">Uncharacterized protein</fullName>
    </submittedName>
</protein>
<gene>
    <name evidence="3" type="ORF">PCOR1329_LOCUS35038</name>
</gene>